<dbReference type="GO" id="GO:0016810">
    <property type="term" value="F:hydrolase activity, acting on carbon-nitrogen (but not peptide) bonds"/>
    <property type="evidence" value="ECO:0007669"/>
    <property type="project" value="InterPro"/>
</dbReference>
<dbReference type="Gene3D" id="3.20.20.370">
    <property type="entry name" value="Glycoside hydrolase/deacetylase"/>
    <property type="match status" value="1"/>
</dbReference>
<keyword evidence="2" id="KW-0732">Signal</keyword>
<dbReference type="InterPro" id="IPR051398">
    <property type="entry name" value="Polysacch_Deacetylase"/>
</dbReference>
<dbReference type="SUPFAM" id="SSF88713">
    <property type="entry name" value="Glycoside hydrolase/deacetylase"/>
    <property type="match status" value="1"/>
</dbReference>
<evidence type="ECO:0000313" key="4">
    <source>
        <dbReference type="EMBL" id="SIS41700.1"/>
    </source>
</evidence>
<comment type="subcellular location">
    <subcellularLocation>
        <location evidence="1">Secreted</location>
    </subcellularLocation>
</comment>
<evidence type="ECO:0000256" key="2">
    <source>
        <dbReference type="ARBA" id="ARBA00022729"/>
    </source>
</evidence>
<gene>
    <name evidence="4" type="ORF">SAMN05421639_104704</name>
</gene>
<name>A0A1N7IX93_9FLAO</name>
<sequence>MKINDPKTRITMLRFVKRTLGLSRTESVRILMYHKVLPEKQISGKDFLTVSAEDLEKQFQYIKKNYNTLFFNELSTHSDLKYKLILTFDDGYLNNLQYLVPLLQKHQLKATIFIPTGLIQSDGADHNRDMMTFEEIRSLNPEYVEIALHSHAHRNYSQISLQEAADDLHENIRNLEEKQIPFTKVLAYPYGKFPKKGEQKKAFFAMLEKAGITSAVRIGNNIDSYPWKNKFEIKRIDIKGGDSFNIFKWKLRLGKIKL</sequence>
<dbReference type="GO" id="GO:0005975">
    <property type="term" value="P:carbohydrate metabolic process"/>
    <property type="evidence" value="ECO:0007669"/>
    <property type="project" value="InterPro"/>
</dbReference>
<accession>A0A1N7IX93</accession>
<keyword evidence="5" id="KW-1185">Reference proteome</keyword>
<dbReference type="Pfam" id="PF01522">
    <property type="entry name" value="Polysacc_deac_1"/>
    <property type="match status" value="1"/>
</dbReference>
<dbReference type="EMBL" id="FTNY01000004">
    <property type="protein sequence ID" value="SIS41700.1"/>
    <property type="molecule type" value="Genomic_DNA"/>
</dbReference>
<evidence type="ECO:0000259" key="3">
    <source>
        <dbReference type="PROSITE" id="PS51677"/>
    </source>
</evidence>
<dbReference type="InterPro" id="IPR002509">
    <property type="entry name" value="NODB_dom"/>
</dbReference>
<dbReference type="GO" id="GO:0005576">
    <property type="term" value="C:extracellular region"/>
    <property type="evidence" value="ECO:0007669"/>
    <property type="project" value="UniProtKB-SubCell"/>
</dbReference>
<protein>
    <submittedName>
        <fullName evidence="4">Peptidoglycan/xylan/chitin deacetylase, PgdA/CDA1 family</fullName>
    </submittedName>
</protein>
<evidence type="ECO:0000256" key="1">
    <source>
        <dbReference type="ARBA" id="ARBA00004613"/>
    </source>
</evidence>
<evidence type="ECO:0000313" key="5">
    <source>
        <dbReference type="Proteomes" id="UP000186373"/>
    </source>
</evidence>
<dbReference type="PANTHER" id="PTHR34216:SF3">
    <property type="entry name" value="POLY-BETA-1,6-N-ACETYL-D-GLUCOSAMINE N-DEACETYLASE"/>
    <property type="match status" value="1"/>
</dbReference>
<organism evidence="4 5">
    <name type="scientific">Chryseobacterium shigense</name>
    <dbReference type="NCBI Taxonomy" id="297244"/>
    <lineage>
        <taxon>Bacteria</taxon>
        <taxon>Pseudomonadati</taxon>
        <taxon>Bacteroidota</taxon>
        <taxon>Flavobacteriia</taxon>
        <taxon>Flavobacteriales</taxon>
        <taxon>Weeksellaceae</taxon>
        <taxon>Chryseobacterium group</taxon>
        <taxon>Chryseobacterium</taxon>
    </lineage>
</organism>
<dbReference type="CDD" id="cd10918">
    <property type="entry name" value="CE4_NodB_like_5s_6s"/>
    <property type="match status" value="1"/>
</dbReference>
<dbReference type="AlphaFoldDB" id="A0A1N7IX93"/>
<reference evidence="5" key="1">
    <citation type="submission" date="2017-01" db="EMBL/GenBank/DDBJ databases">
        <authorList>
            <person name="Varghese N."/>
            <person name="Submissions S."/>
        </authorList>
    </citation>
    <scope>NUCLEOTIDE SEQUENCE [LARGE SCALE GENOMIC DNA]</scope>
    <source>
        <strain evidence="5">DSM 17126</strain>
    </source>
</reference>
<dbReference type="InterPro" id="IPR011330">
    <property type="entry name" value="Glyco_hydro/deAcase_b/a-brl"/>
</dbReference>
<dbReference type="Proteomes" id="UP000186373">
    <property type="component" value="Unassembled WGS sequence"/>
</dbReference>
<dbReference type="OrthoDB" id="9778320at2"/>
<proteinExistence type="predicted"/>
<dbReference type="PANTHER" id="PTHR34216">
    <property type="match status" value="1"/>
</dbReference>
<feature type="domain" description="NodB homology" evidence="3">
    <location>
        <begin position="82"/>
        <end position="258"/>
    </location>
</feature>
<dbReference type="PROSITE" id="PS51677">
    <property type="entry name" value="NODB"/>
    <property type="match status" value="1"/>
</dbReference>